<evidence type="ECO:0000313" key="1">
    <source>
        <dbReference type="EMBL" id="KAA3670135.1"/>
    </source>
</evidence>
<dbReference type="InterPro" id="IPR039059">
    <property type="entry name" value="MVP"/>
</dbReference>
<dbReference type="GO" id="GO:0005634">
    <property type="term" value="C:nucleus"/>
    <property type="evidence" value="ECO:0007669"/>
    <property type="project" value="TreeGrafter"/>
</dbReference>
<sequence>ESELQRLDRIRQVELGHMEAKNALELKMLQTQAQLEATRFSRMVEAISQRTLGMMASAGAKHDVQMLQALGLHSTLITDGSAPINLFTTATGLIGQLTDQSSANMVPHTTSPSITI</sequence>
<organism evidence="2 3">
    <name type="scientific">Paragonimus westermani</name>
    <dbReference type="NCBI Taxonomy" id="34504"/>
    <lineage>
        <taxon>Eukaryota</taxon>
        <taxon>Metazoa</taxon>
        <taxon>Spiralia</taxon>
        <taxon>Lophotrochozoa</taxon>
        <taxon>Platyhelminthes</taxon>
        <taxon>Trematoda</taxon>
        <taxon>Digenea</taxon>
        <taxon>Plagiorchiida</taxon>
        <taxon>Troglotremata</taxon>
        <taxon>Troglotrematidae</taxon>
        <taxon>Paragonimus</taxon>
    </lineage>
</organism>
<gene>
    <name evidence="2" type="ORF">DEA37_0011443</name>
    <name evidence="1" type="ORF">DEA37_0014361</name>
</gene>
<protein>
    <submittedName>
        <fullName evidence="2">Uncharacterized protein</fullName>
    </submittedName>
</protein>
<evidence type="ECO:0000313" key="3">
    <source>
        <dbReference type="Proteomes" id="UP000324629"/>
    </source>
</evidence>
<comment type="caution">
    <text evidence="2">The sequence shown here is derived from an EMBL/GenBank/DDBJ whole genome shotgun (WGS) entry which is preliminary data.</text>
</comment>
<dbReference type="Gene3D" id="6.10.250.720">
    <property type="match status" value="1"/>
</dbReference>
<dbReference type="Proteomes" id="UP000324629">
    <property type="component" value="Unassembled WGS sequence"/>
</dbReference>
<accession>A0A5J4N593</accession>
<dbReference type="PANTHER" id="PTHR14165:SF3">
    <property type="entry name" value="MAJOR VAULT PROTEIN"/>
    <property type="match status" value="1"/>
</dbReference>
<dbReference type="GO" id="GO:0005737">
    <property type="term" value="C:cytoplasm"/>
    <property type="evidence" value="ECO:0007669"/>
    <property type="project" value="TreeGrafter"/>
</dbReference>
<reference evidence="2 3" key="1">
    <citation type="journal article" date="2019" name="Gigascience">
        <title>Whole-genome sequence of the oriental lung fluke Paragonimus westermani.</title>
        <authorList>
            <person name="Oey H."/>
            <person name="Zakrzewski M."/>
            <person name="Narain K."/>
            <person name="Devi K.R."/>
            <person name="Agatsuma T."/>
            <person name="Nawaratna S."/>
            <person name="Gobert G.N."/>
            <person name="Jones M.K."/>
            <person name="Ragan M.A."/>
            <person name="McManus D.P."/>
            <person name="Krause L."/>
        </authorList>
    </citation>
    <scope>NUCLEOTIDE SEQUENCE [LARGE SCALE GENOMIC DNA]</scope>
    <source>
        <strain evidence="2 3">IND2009</strain>
    </source>
</reference>
<dbReference type="Gene3D" id="6.20.380.10">
    <property type="match status" value="1"/>
</dbReference>
<keyword evidence="3" id="KW-1185">Reference proteome</keyword>
<dbReference type="PANTHER" id="PTHR14165">
    <property type="entry name" value="MAJOR VAULT PROTEIN"/>
    <property type="match status" value="1"/>
</dbReference>
<proteinExistence type="predicted"/>
<evidence type="ECO:0000313" key="2">
    <source>
        <dbReference type="EMBL" id="KAA3670644.1"/>
    </source>
</evidence>
<dbReference type="AlphaFoldDB" id="A0A5J4N593"/>
<dbReference type="EMBL" id="QNGE01013998">
    <property type="protein sequence ID" value="KAA3670135.1"/>
    <property type="molecule type" value="Genomic_DNA"/>
</dbReference>
<dbReference type="EMBL" id="QNGE01008984">
    <property type="protein sequence ID" value="KAA3670644.1"/>
    <property type="molecule type" value="Genomic_DNA"/>
</dbReference>
<feature type="non-terminal residue" evidence="2">
    <location>
        <position position="1"/>
    </location>
</feature>
<name>A0A5J4N593_9TREM</name>